<dbReference type="GO" id="GO:0061343">
    <property type="term" value="P:cell adhesion involved in heart morphogenesis"/>
    <property type="evidence" value="ECO:0007669"/>
    <property type="project" value="TreeGrafter"/>
</dbReference>
<dbReference type="Proteomes" id="UP001458880">
    <property type="component" value="Unassembled WGS sequence"/>
</dbReference>
<dbReference type="AlphaFoldDB" id="A0AAW1MI94"/>
<dbReference type="InterPro" id="IPR036691">
    <property type="entry name" value="Endo/exonu/phosph_ase_sf"/>
</dbReference>
<organism evidence="1 2">
    <name type="scientific">Popillia japonica</name>
    <name type="common">Japanese beetle</name>
    <dbReference type="NCBI Taxonomy" id="7064"/>
    <lineage>
        <taxon>Eukaryota</taxon>
        <taxon>Metazoa</taxon>
        <taxon>Ecdysozoa</taxon>
        <taxon>Arthropoda</taxon>
        <taxon>Hexapoda</taxon>
        <taxon>Insecta</taxon>
        <taxon>Pterygota</taxon>
        <taxon>Neoptera</taxon>
        <taxon>Endopterygota</taxon>
        <taxon>Coleoptera</taxon>
        <taxon>Polyphaga</taxon>
        <taxon>Scarabaeiformia</taxon>
        <taxon>Scarabaeidae</taxon>
        <taxon>Rutelinae</taxon>
        <taxon>Popillia</taxon>
    </lineage>
</organism>
<gene>
    <name evidence="1" type="ORF">QE152_g6485</name>
</gene>
<accession>A0AAW1MI94</accession>
<evidence type="ECO:0000313" key="2">
    <source>
        <dbReference type="Proteomes" id="UP001458880"/>
    </source>
</evidence>
<sequence>MTQQSAKYQAIKFYNHLNQHIKELSFKYKQWLVCHYPYAIICGDFNITTFSNSVALDARSGAVNDFMSFANVTQKNTFKNANNRLLDLIVSNVECQLFREDDPLVGVDEYHPPLLIDVVLNTADHVVLNTADRKHSKFEGCGLRGWNFRRANFNLLYSMLAGVDWSFLEAYTDAEAACDAFYGILNSVLSECVPAKHFGVYGETATEPQSIVNAFANYFSGVYARPTSGTCATPSVGFGHCFNMPTISESEVIRSIKRLKDKFTAGIDGIPSFLVRDCSLNLLQYFLI</sequence>
<dbReference type="GO" id="GO:0031012">
    <property type="term" value="C:extracellular matrix"/>
    <property type="evidence" value="ECO:0007669"/>
    <property type="project" value="TreeGrafter"/>
</dbReference>
<proteinExistence type="predicted"/>
<dbReference type="EMBL" id="JASPKY010000043">
    <property type="protein sequence ID" value="KAK9745988.1"/>
    <property type="molecule type" value="Genomic_DNA"/>
</dbReference>
<dbReference type="PANTHER" id="PTHR33395">
    <property type="entry name" value="TRANSCRIPTASE, PUTATIVE-RELATED-RELATED"/>
    <property type="match status" value="1"/>
</dbReference>
<dbReference type="GO" id="GO:0007508">
    <property type="term" value="P:larval heart development"/>
    <property type="evidence" value="ECO:0007669"/>
    <property type="project" value="TreeGrafter"/>
</dbReference>
<dbReference type="PANTHER" id="PTHR33395:SF22">
    <property type="entry name" value="REVERSE TRANSCRIPTASE DOMAIN-CONTAINING PROTEIN"/>
    <property type="match status" value="1"/>
</dbReference>
<comment type="caution">
    <text evidence="1">The sequence shown here is derived from an EMBL/GenBank/DDBJ whole genome shotgun (WGS) entry which is preliminary data.</text>
</comment>
<keyword evidence="2" id="KW-1185">Reference proteome</keyword>
<name>A0AAW1MI94_POPJA</name>
<evidence type="ECO:0008006" key="3">
    <source>
        <dbReference type="Google" id="ProtNLM"/>
    </source>
</evidence>
<dbReference type="SUPFAM" id="SSF56219">
    <property type="entry name" value="DNase I-like"/>
    <property type="match status" value="1"/>
</dbReference>
<evidence type="ECO:0000313" key="1">
    <source>
        <dbReference type="EMBL" id="KAK9745988.1"/>
    </source>
</evidence>
<reference evidence="1 2" key="1">
    <citation type="journal article" date="2024" name="BMC Genomics">
        <title>De novo assembly and annotation of Popillia japonica's genome with initial clues to its potential as an invasive pest.</title>
        <authorList>
            <person name="Cucini C."/>
            <person name="Boschi S."/>
            <person name="Funari R."/>
            <person name="Cardaioli E."/>
            <person name="Iannotti N."/>
            <person name="Marturano G."/>
            <person name="Paoli F."/>
            <person name="Bruttini M."/>
            <person name="Carapelli A."/>
            <person name="Frati F."/>
            <person name="Nardi F."/>
        </authorList>
    </citation>
    <scope>NUCLEOTIDE SEQUENCE [LARGE SCALE GENOMIC DNA]</scope>
    <source>
        <strain evidence="1">DMR45628</strain>
    </source>
</reference>
<protein>
    <recommendedName>
        <fullName evidence="3">Endonuclease/exonuclease/phosphatase domain-containing protein</fullName>
    </recommendedName>
</protein>